<name>A0A399SXF7_9BACT</name>
<sequence length="89" mass="10034">MIAAITGVFRWLQFFIKIMEAHFSASLPSLLSPSDQVIRVDLPYKGKDDSPVRISTKMNKSTFIKEQLTYRPCLPQAGFLARTKGKEDG</sequence>
<evidence type="ECO:0000313" key="2">
    <source>
        <dbReference type="Proteomes" id="UP000265926"/>
    </source>
</evidence>
<proteinExistence type="predicted"/>
<dbReference type="EMBL" id="QWGR01000008">
    <property type="protein sequence ID" value="RIJ47394.1"/>
    <property type="molecule type" value="Genomic_DNA"/>
</dbReference>
<evidence type="ECO:0000313" key="1">
    <source>
        <dbReference type="EMBL" id="RIJ47394.1"/>
    </source>
</evidence>
<protein>
    <submittedName>
        <fullName evidence="1">Uncharacterized protein</fullName>
    </submittedName>
</protein>
<comment type="caution">
    <text evidence="1">The sequence shown here is derived from an EMBL/GenBank/DDBJ whole genome shotgun (WGS) entry which is preliminary data.</text>
</comment>
<reference evidence="1 2" key="1">
    <citation type="submission" date="2018-08" db="EMBL/GenBank/DDBJ databases">
        <title>Pallidiluteibacterium maritimus gen. nov., sp. nov., isolated from coastal sediment.</title>
        <authorList>
            <person name="Zhou L.Y."/>
        </authorList>
    </citation>
    <scope>NUCLEOTIDE SEQUENCE [LARGE SCALE GENOMIC DNA]</scope>
    <source>
        <strain evidence="1 2">XSD2</strain>
    </source>
</reference>
<accession>A0A399SXF7</accession>
<keyword evidence="2" id="KW-1185">Reference proteome</keyword>
<dbReference type="Proteomes" id="UP000265926">
    <property type="component" value="Unassembled WGS sequence"/>
</dbReference>
<gene>
    <name evidence="1" type="ORF">D1614_14870</name>
</gene>
<organism evidence="1 2">
    <name type="scientific">Maribellus luteus</name>
    <dbReference type="NCBI Taxonomy" id="2305463"/>
    <lineage>
        <taxon>Bacteria</taxon>
        <taxon>Pseudomonadati</taxon>
        <taxon>Bacteroidota</taxon>
        <taxon>Bacteroidia</taxon>
        <taxon>Marinilabiliales</taxon>
        <taxon>Prolixibacteraceae</taxon>
        <taxon>Maribellus</taxon>
    </lineage>
</organism>
<dbReference type="RefSeq" id="WP_119438754.1">
    <property type="nucleotide sequence ID" value="NZ_QWGR01000008.1"/>
</dbReference>
<dbReference type="AlphaFoldDB" id="A0A399SXF7"/>